<proteinExistence type="inferred from homology"/>
<sequence length="510" mass="53459">MGENVPLPTGRITVRVSGAPAIRGLALDGSDRAAGPLLAPGAAGAVPGVVDITHDTVTLDPAAMPPAVQRLLVIAAVASTGTPMVGEILTGVTGPAGEVADYACTAPGIVRSLVLVEVYRRGTEWKLRAVGQGFAGGLPELLAHHGARPADVTAAATPMPAAQPAASAGSAEPPAPMLPPGTTPADRQVRVLQGVFQDAARSTAGFRSSMDFARTRRDRELEELLADPRMRDPQDPARLEVDRRYDDLVMQATSSHMRDIDQLRTELAELDPQLPPQLAPWGGRSWQEPPGARPDGGMRVGELTLEEAPELRVPLVVPLPLYRPLHVDGPDEAALMMTLGLIIRLLAGSPPGGTRVQLCDAEGSLSTALAGGPIRPVLAGTPASDEDGMLAVLRRLEQRADLFDMARDAGAADALPPDVWTGRVLLVLSDLFPGTTADQALLDRVLRPGSGVSLLMVGRVHPPESLHALRLPATDGGSLTDGWVGLEWSFRPDPGPGDPELAATLLRRLA</sequence>
<organism evidence="4 5">
    <name type="scientific">Nakamurella alba</name>
    <dbReference type="NCBI Taxonomy" id="2665158"/>
    <lineage>
        <taxon>Bacteria</taxon>
        <taxon>Bacillati</taxon>
        <taxon>Actinomycetota</taxon>
        <taxon>Actinomycetes</taxon>
        <taxon>Nakamurellales</taxon>
        <taxon>Nakamurellaceae</taxon>
        <taxon>Nakamurella</taxon>
    </lineage>
</organism>
<evidence type="ECO:0000259" key="3">
    <source>
        <dbReference type="Pfam" id="PF02342"/>
    </source>
</evidence>
<reference evidence="4 5" key="1">
    <citation type="submission" date="2019-11" db="EMBL/GenBank/DDBJ databases">
        <authorList>
            <person name="Jiang L.-Q."/>
        </authorList>
    </citation>
    <scope>NUCLEOTIDE SEQUENCE [LARGE SCALE GENOMIC DNA]</scope>
    <source>
        <strain evidence="4 5">YIM 132087</strain>
    </source>
</reference>
<dbReference type="InterPro" id="IPR051324">
    <property type="entry name" value="Stress/Tellurium_Resist"/>
</dbReference>
<protein>
    <recommendedName>
        <fullName evidence="3">TerD domain-containing protein</fullName>
    </recommendedName>
</protein>
<feature type="domain" description="TerD" evidence="3">
    <location>
        <begin position="53"/>
        <end position="144"/>
    </location>
</feature>
<feature type="compositionally biased region" description="Low complexity" evidence="2">
    <location>
        <begin position="157"/>
        <end position="172"/>
    </location>
</feature>
<dbReference type="PANTHER" id="PTHR32097:SF4">
    <property type="entry name" value="GENERAL STRESS PROTEIN 16U"/>
    <property type="match status" value="1"/>
</dbReference>
<feature type="compositionally biased region" description="Pro residues" evidence="2">
    <location>
        <begin position="173"/>
        <end position="182"/>
    </location>
</feature>
<feature type="region of interest" description="Disordered" evidence="2">
    <location>
        <begin position="157"/>
        <end position="184"/>
    </location>
</feature>
<dbReference type="Gene3D" id="2.60.60.30">
    <property type="entry name" value="sav2460 like domains"/>
    <property type="match status" value="1"/>
</dbReference>
<evidence type="ECO:0000313" key="5">
    <source>
        <dbReference type="Proteomes" id="UP000460221"/>
    </source>
</evidence>
<evidence type="ECO:0000313" key="4">
    <source>
        <dbReference type="EMBL" id="MTD13697.1"/>
    </source>
</evidence>
<dbReference type="RefSeq" id="WP_154767496.1">
    <property type="nucleotide sequence ID" value="NZ_WLYK01000001.1"/>
</dbReference>
<evidence type="ECO:0000256" key="1">
    <source>
        <dbReference type="ARBA" id="ARBA00008775"/>
    </source>
</evidence>
<accession>A0A7K1FHU2</accession>
<evidence type="ECO:0000256" key="2">
    <source>
        <dbReference type="SAM" id="MobiDB-lite"/>
    </source>
</evidence>
<dbReference type="PANTHER" id="PTHR32097">
    <property type="entry name" value="CAMP-BINDING PROTEIN 1-RELATED"/>
    <property type="match status" value="1"/>
</dbReference>
<name>A0A7K1FHU2_9ACTN</name>
<keyword evidence="5" id="KW-1185">Reference proteome</keyword>
<dbReference type="CDD" id="cd06974">
    <property type="entry name" value="TerD_like"/>
    <property type="match status" value="1"/>
</dbReference>
<dbReference type="InterPro" id="IPR003325">
    <property type="entry name" value="TerD"/>
</dbReference>
<dbReference type="Pfam" id="PF02342">
    <property type="entry name" value="TerD"/>
    <property type="match status" value="1"/>
</dbReference>
<dbReference type="Proteomes" id="UP000460221">
    <property type="component" value="Unassembled WGS sequence"/>
</dbReference>
<feature type="region of interest" description="Disordered" evidence="2">
    <location>
        <begin position="274"/>
        <end position="297"/>
    </location>
</feature>
<dbReference type="EMBL" id="WLYK01000001">
    <property type="protein sequence ID" value="MTD13697.1"/>
    <property type="molecule type" value="Genomic_DNA"/>
</dbReference>
<comment type="similarity">
    <text evidence="1">Belongs to the CAPAB/TerDEXZ family.</text>
</comment>
<gene>
    <name evidence="4" type="ORF">GIS00_07040</name>
</gene>
<dbReference type="AlphaFoldDB" id="A0A7K1FHU2"/>
<comment type="caution">
    <text evidence="4">The sequence shown here is derived from an EMBL/GenBank/DDBJ whole genome shotgun (WGS) entry which is preliminary data.</text>
</comment>